<evidence type="ECO:0000313" key="1">
    <source>
        <dbReference type="EMBL" id="OCH87855.1"/>
    </source>
</evidence>
<protein>
    <submittedName>
        <fullName evidence="1">Uncharacterized protein</fullName>
    </submittedName>
</protein>
<name>A0A8E2AYN2_9APHY</name>
<proteinExistence type="predicted"/>
<reference evidence="1 2" key="1">
    <citation type="submission" date="2016-07" db="EMBL/GenBank/DDBJ databases">
        <title>Draft genome of the white-rot fungus Obba rivulosa 3A-2.</title>
        <authorList>
            <consortium name="DOE Joint Genome Institute"/>
            <person name="Miettinen O."/>
            <person name="Riley R."/>
            <person name="Acob R."/>
            <person name="Barry K."/>
            <person name="Cullen D."/>
            <person name="De Vries R."/>
            <person name="Hainaut M."/>
            <person name="Hatakka A."/>
            <person name="Henrissat B."/>
            <person name="Hilden K."/>
            <person name="Kuo R."/>
            <person name="Labutti K."/>
            <person name="Lipzen A."/>
            <person name="Makela M.R."/>
            <person name="Sandor L."/>
            <person name="Spatafora J.W."/>
            <person name="Grigoriev I.V."/>
            <person name="Hibbett D.S."/>
        </authorList>
    </citation>
    <scope>NUCLEOTIDE SEQUENCE [LARGE SCALE GENOMIC DNA]</scope>
    <source>
        <strain evidence="1 2">3A-2</strain>
    </source>
</reference>
<evidence type="ECO:0000313" key="2">
    <source>
        <dbReference type="Proteomes" id="UP000250043"/>
    </source>
</evidence>
<sequence>MARLPLRILCEVSVISSTSVFGRPLWLITIIGLQRSPSFAWSGGDWQCPPAMRCTNRAFCFCRSHLLLCSRPMRNTDSLPVKSSLD</sequence>
<gene>
    <name evidence="1" type="ORF">OBBRIDRAFT_795841</name>
</gene>
<organism evidence="1 2">
    <name type="scientific">Obba rivulosa</name>
    <dbReference type="NCBI Taxonomy" id="1052685"/>
    <lineage>
        <taxon>Eukaryota</taxon>
        <taxon>Fungi</taxon>
        <taxon>Dikarya</taxon>
        <taxon>Basidiomycota</taxon>
        <taxon>Agaricomycotina</taxon>
        <taxon>Agaricomycetes</taxon>
        <taxon>Polyporales</taxon>
        <taxon>Gelatoporiaceae</taxon>
        <taxon>Obba</taxon>
    </lineage>
</organism>
<keyword evidence="2" id="KW-1185">Reference proteome</keyword>
<dbReference type="EMBL" id="KV722471">
    <property type="protein sequence ID" value="OCH87855.1"/>
    <property type="molecule type" value="Genomic_DNA"/>
</dbReference>
<accession>A0A8E2AYN2</accession>
<dbReference type="Proteomes" id="UP000250043">
    <property type="component" value="Unassembled WGS sequence"/>
</dbReference>
<dbReference type="AlphaFoldDB" id="A0A8E2AYN2"/>